<evidence type="ECO:0000256" key="4">
    <source>
        <dbReference type="ARBA" id="ARBA00022605"/>
    </source>
</evidence>
<evidence type="ECO:0000259" key="10">
    <source>
        <dbReference type="Pfam" id="PF00218"/>
    </source>
</evidence>
<dbReference type="InterPro" id="IPR013785">
    <property type="entry name" value="Aldolase_TIM"/>
</dbReference>
<accession>A0A6C7E8F0</accession>
<dbReference type="UniPathway" id="UPA00035">
    <property type="reaction ID" value="UER00043"/>
</dbReference>
<name>A0A6C7E8F0_ILUCY</name>
<evidence type="ECO:0000256" key="8">
    <source>
        <dbReference type="ARBA" id="ARBA00023239"/>
    </source>
</evidence>
<keyword evidence="8 9" id="KW-0456">Lyase</keyword>
<dbReference type="PANTHER" id="PTHR22854:SF2">
    <property type="entry name" value="INDOLE-3-GLYCEROL-PHOSPHATE SYNTHASE"/>
    <property type="match status" value="1"/>
</dbReference>
<dbReference type="InterPro" id="IPR013798">
    <property type="entry name" value="Indole-3-glycerol_P_synth_dom"/>
</dbReference>
<dbReference type="PROSITE" id="PS00614">
    <property type="entry name" value="IGPS"/>
    <property type="match status" value="1"/>
</dbReference>
<evidence type="ECO:0000256" key="5">
    <source>
        <dbReference type="ARBA" id="ARBA00022793"/>
    </source>
</evidence>
<dbReference type="KEGG" id="aym:YM304_24270"/>
<dbReference type="GO" id="GO:0000162">
    <property type="term" value="P:L-tryptophan biosynthetic process"/>
    <property type="evidence" value="ECO:0007669"/>
    <property type="project" value="UniProtKB-UniRule"/>
</dbReference>
<protein>
    <recommendedName>
        <fullName evidence="9">Indole-3-glycerol phosphate synthase</fullName>
        <shortName evidence="9">IGPS</shortName>
        <ecNumber evidence="9">4.1.1.48</ecNumber>
    </recommendedName>
</protein>
<keyword evidence="12" id="KW-1185">Reference proteome</keyword>
<gene>
    <name evidence="9 11" type="primary">trpC</name>
    <name evidence="11" type="ORF">YM304_24270</name>
</gene>
<dbReference type="AlphaFoldDB" id="A0A6C7E8F0"/>
<dbReference type="NCBIfam" id="NF001377">
    <property type="entry name" value="PRK00278.2-4"/>
    <property type="match status" value="1"/>
</dbReference>
<comment type="pathway">
    <text evidence="2 9">Amino-acid biosynthesis; L-tryptophan biosynthesis; L-tryptophan from chorismate: step 4/5.</text>
</comment>
<dbReference type="GO" id="GO:0004425">
    <property type="term" value="F:indole-3-glycerol-phosphate synthase activity"/>
    <property type="evidence" value="ECO:0007669"/>
    <property type="project" value="UniProtKB-UniRule"/>
</dbReference>
<reference evidence="11 12" key="1">
    <citation type="journal article" date="2013" name="Int. J. Syst. Evol. Microbiol.">
        <title>Ilumatobacter nonamiense sp. nov. and Ilumatobacter coccineum sp. nov., isolated from seashore sand.</title>
        <authorList>
            <person name="Matsumoto A."/>
            <person name="Kasai H."/>
            <person name="Matsuo Y."/>
            <person name="Shizuri Y."/>
            <person name="Ichikawa N."/>
            <person name="Fujita N."/>
            <person name="Omura S."/>
            <person name="Takahashi Y."/>
        </authorList>
    </citation>
    <scope>NUCLEOTIDE SEQUENCE [LARGE SCALE GENOMIC DNA]</scope>
    <source>
        <strain evidence="12">NBRC 103263 / KCTC 29153 / YM16-304</strain>
    </source>
</reference>
<feature type="domain" description="Indole-3-glycerol phosphate synthase" evidence="10">
    <location>
        <begin position="7"/>
        <end position="256"/>
    </location>
</feature>
<evidence type="ECO:0000256" key="6">
    <source>
        <dbReference type="ARBA" id="ARBA00022822"/>
    </source>
</evidence>
<dbReference type="CDD" id="cd00331">
    <property type="entry name" value="IGPS"/>
    <property type="match status" value="1"/>
</dbReference>
<dbReference type="PANTHER" id="PTHR22854">
    <property type="entry name" value="TRYPTOPHAN BIOSYNTHESIS PROTEIN"/>
    <property type="match status" value="1"/>
</dbReference>
<dbReference type="EMBL" id="AP012057">
    <property type="protein sequence ID" value="BAN02741.1"/>
    <property type="molecule type" value="Genomic_DNA"/>
</dbReference>
<keyword evidence="5 9" id="KW-0210">Decarboxylase</keyword>
<comment type="catalytic activity">
    <reaction evidence="1 9">
        <text>1-(2-carboxyphenylamino)-1-deoxy-D-ribulose 5-phosphate + H(+) = (1S,2R)-1-C-(indol-3-yl)glycerol 3-phosphate + CO2 + H2O</text>
        <dbReference type="Rhea" id="RHEA:23476"/>
        <dbReference type="ChEBI" id="CHEBI:15377"/>
        <dbReference type="ChEBI" id="CHEBI:15378"/>
        <dbReference type="ChEBI" id="CHEBI:16526"/>
        <dbReference type="ChEBI" id="CHEBI:58613"/>
        <dbReference type="ChEBI" id="CHEBI:58866"/>
        <dbReference type="EC" id="4.1.1.48"/>
    </reaction>
</comment>
<comment type="similarity">
    <text evidence="3 9">Belongs to the TrpC family.</text>
</comment>
<evidence type="ECO:0000313" key="11">
    <source>
        <dbReference type="EMBL" id="BAN02741.1"/>
    </source>
</evidence>
<dbReference type="RefSeq" id="WP_015441988.1">
    <property type="nucleotide sequence ID" value="NC_020520.1"/>
</dbReference>
<dbReference type="GO" id="GO:0004640">
    <property type="term" value="F:phosphoribosylanthranilate isomerase activity"/>
    <property type="evidence" value="ECO:0007669"/>
    <property type="project" value="TreeGrafter"/>
</dbReference>
<dbReference type="Proteomes" id="UP000011863">
    <property type="component" value="Chromosome"/>
</dbReference>
<dbReference type="InterPro" id="IPR045186">
    <property type="entry name" value="Indole-3-glycerol_P_synth"/>
</dbReference>
<dbReference type="InterPro" id="IPR001468">
    <property type="entry name" value="Indole-3-GlycerolPSynthase_CS"/>
</dbReference>
<evidence type="ECO:0000256" key="2">
    <source>
        <dbReference type="ARBA" id="ARBA00004696"/>
    </source>
</evidence>
<evidence type="ECO:0000256" key="3">
    <source>
        <dbReference type="ARBA" id="ARBA00008737"/>
    </source>
</evidence>
<evidence type="ECO:0000256" key="9">
    <source>
        <dbReference type="HAMAP-Rule" id="MF_00134"/>
    </source>
</evidence>
<keyword evidence="7 9" id="KW-0057">Aromatic amino acid biosynthesis</keyword>
<dbReference type="Pfam" id="PF00218">
    <property type="entry name" value="IGPS"/>
    <property type="match status" value="1"/>
</dbReference>
<dbReference type="SUPFAM" id="SSF51366">
    <property type="entry name" value="Ribulose-phoshate binding barrel"/>
    <property type="match status" value="1"/>
</dbReference>
<keyword evidence="4 9" id="KW-0028">Amino-acid biosynthesis</keyword>
<proteinExistence type="inferred from homology"/>
<dbReference type="EC" id="4.1.1.48" evidence="9"/>
<organism evidence="11 12">
    <name type="scientific">Ilumatobacter coccineus (strain NBRC 103263 / KCTC 29153 / YM16-304)</name>
    <dbReference type="NCBI Taxonomy" id="1313172"/>
    <lineage>
        <taxon>Bacteria</taxon>
        <taxon>Bacillati</taxon>
        <taxon>Actinomycetota</taxon>
        <taxon>Acidimicrobiia</taxon>
        <taxon>Acidimicrobiales</taxon>
        <taxon>Ilumatobacteraceae</taxon>
        <taxon>Ilumatobacter</taxon>
    </lineage>
</organism>
<dbReference type="OrthoDB" id="9804217at2"/>
<evidence type="ECO:0000313" key="12">
    <source>
        <dbReference type="Proteomes" id="UP000011863"/>
    </source>
</evidence>
<dbReference type="Gene3D" id="3.20.20.70">
    <property type="entry name" value="Aldolase class I"/>
    <property type="match status" value="1"/>
</dbReference>
<dbReference type="HAMAP" id="MF_00134_B">
    <property type="entry name" value="IGPS_B"/>
    <property type="match status" value="1"/>
</dbReference>
<sequence length="258" mass="27217">MAATYLDKILDRHRSMAAVDTRSLDALLDEAHQLPPTRGFADALRGSDALGVISEIKRRSPSKGDLNVGLDPAELAATYEAGGASCLSVLTDVEGFGGSVADLQTARAACSLPVLRKDFTVSELDVIDARLMGADCVLLIAAALDTAELTSFHRLATEIGLDVLVEIHDEAELEHALDADATLIGVNQRDLVTFQVDHERAVRMAGVIPDHAVKIAESGVRHAADARMLETAGYDAVLVGETLVTSGDPAAAIRELIG</sequence>
<evidence type="ECO:0000256" key="1">
    <source>
        <dbReference type="ARBA" id="ARBA00001633"/>
    </source>
</evidence>
<evidence type="ECO:0000256" key="7">
    <source>
        <dbReference type="ARBA" id="ARBA00023141"/>
    </source>
</evidence>
<dbReference type="FunFam" id="3.20.20.70:FF:000024">
    <property type="entry name" value="Indole-3-glycerol phosphate synthase"/>
    <property type="match status" value="1"/>
</dbReference>
<keyword evidence="6 9" id="KW-0822">Tryptophan biosynthesis</keyword>
<dbReference type="InterPro" id="IPR011060">
    <property type="entry name" value="RibuloseP-bd_barrel"/>
</dbReference>